<comment type="catalytic activity">
    <reaction evidence="7">
        <text>Endonucleolytic cleavage of RNA, removing 5'-extranucleotides from tRNA precursor.</text>
        <dbReference type="EC" id="3.1.26.5"/>
    </reaction>
</comment>
<proteinExistence type="inferred from homology"/>
<dbReference type="InterPro" id="IPR000100">
    <property type="entry name" value="RNase_P"/>
</dbReference>
<dbReference type="GO" id="GO:0004526">
    <property type="term" value="F:ribonuclease P activity"/>
    <property type="evidence" value="ECO:0007669"/>
    <property type="project" value="UniProtKB-EC"/>
</dbReference>
<reference evidence="10" key="1">
    <citation type="journal article" date="2019" name="Int. J. Syst. Evol. Microbiol.">
        <title>The Global Catalogue of Microorganisms (GCM) 10K type strain sequencing project: providing services to taxonomists for standard genome sequencing and annotation.</title>
        <authorList>
            <consortium name="The Broad Institute Genomics Platform"/>
            <consortium name="The Broad Institute Genome Sequencing Center for Infectious Disease"/>
            <person name="Wu L."/>
            <person name="Ma J."/>
        </authorList>
    </citation>
    <scope>NUCLEOTIDE SEQUENCE [LARGE SCALE GENOMIC DNA]</scope>
    <source>
        <strain evidence="10">KCTC 52204</strain>
    </source>
</reference>
<dbReference type="NCBIfam" id="TIGR00188">
    <property type="entry name" value="rnpA"/>
    <property type="match status" value="1"/>
</dbReference>
<dbReference type="SUPFAM" id="SSF54211">
    <property type="entry name" value="Ribosomal protein S5 domain 2-like"/>
    <property type="match status" value="1"/>
</dbReference>
<dbReference type="Gene3D" id="3.30.230.10">
    <property type="match status" value="1"/>
</dbReference>
<dbReference type="Pfam" id="PF00825">
    <property type="entry name" value="Ribonuclease_P"/>
    <property type="match status" value="1"/>
</dbReference>
<name>A0ABW5K9Q6_9FLAO</name>
<evidence type="ECO:0000313" key="10">
    <source>
        <dbReference type="Proteomes" id="UP001597394"/>
    </source>
</evidence>
<dbReference type="InterPro" id="IPR020539">
    <property type="entry name" value="RNase_P_CS"/>
</dbReference>
<dbReference type="HAMAP" id="MF_00227">
    <property type="entry name" value="RNase_P"/>
    <property type="match status" value="1"/>
</dbReference>
<organism evidence="9 10">
    <name type="scientific">Kaistella montana</name>
    <dbReference type="NCBI Taxonomy" id="1849733"/>
    <lineage>
        <taxon>Bacteria</taxon>
        <taxon>Pseudomonadati</taxon>
        <taxon>Bacteroidota</taxon>
        <taxon>Flavobacteriia</taxon>
        <taxon>Flavobacteriales</taxon>
        <taxon>Weeksellaceae</taxon>
        <taxon>Chryseobacterium group</taxon>
        <taxon>Kaistella</taxon>
    </lineage>
</organism>
<dbReference type="EC" id="3.1.26.5" evidence="7 8"/>
<keyword evidence="5 7" id="KW-0378">Hydrolase</keyword>
<dbReference type="PROSITE" id="PS00648">
    <property type="entry name" value="RIBONUCLEASE_P"/>
    <property type="match status" value="1"/>
</dbReference>
<evidence type="ECO:0000256" key="5">
    <source>
        <dbReference type="ARBA" id="ARBA00022801"/>
    </source>
</evidence>
<evidence type="ECO:0000256" key="8">
    <source>
        <dbReference type="NCBIfam" id="TIGR00188"/>
    </source>
</evidence>
<protein>
    <recommendedName>
        <fullName evidence="7 8">Ribonuclease P protein component</fullName>
        <shortName evidence="7">RNase P protein</shortName>
        <shortName evidence="7">RNaseP protein</shortName>
        <ecNumber evidence="7 8">3.1.26.5</ecNumber>
    </recommendedName>
    <alternativeName>
        <fullName evidence="7">Protein C5</fullName>
    </alternativeName>
</protein>
<dbReference type="Proteomes" id="UP001597394">
    <property type="component" value="Unassembled WGS sequence"/>
</dbReference>
<dbReference type="PANTHER" id="PTHR33992:SF1">
    <property type="entry name" value="RIBONUCLEASE P PROTEIN COMPONENT"/>
    <property type="match status" value="1"/>
</dbReference>
<dbReference type="InterPro" id="IPR020568">
    <property type="entry name" value="Ribosomal_Su5_D2-typ_SF"/>
</dbReference>
<evidence type="ECO:0000256" key="6">
    <source>
        <dbReference type="ARBA" id="ARBA00022884"/>
    </source>
</evidence>
<comment type="caution">
    <text evidence="9">The sequence shown here is derived from an EMBL/GenBank/DDBJ whole genome shotgun (WGS) entry which is preliminary data.</text>
</comment>
<dbReference type="RefSeq" id="WP_255929514.1">
    <property type="nucleotide sequence ID" value="NZ_JANFQP010000002.1"/>
</dbReference>
<evidence type="ECO:0000256" key="3">
    <source>
        <dbReference type="ARBA" id="ARBA00022722"/>
    </source>
</evidence>
<sequence length="125" mass="14744">MNQKYPTKEKLKQKKEIDLLFGKGKWLTCGNLRLISINLDKKPQEGLVVENQKIGVSVSKRYFKTAVHRNRIKRQLREVYRLNKSVFTEVFGTHSLTMIFWVSPELPKDFKSLEENFINLCKSKK</sequence>
<gene>
    <name evidence="7 9" type="primary">rnpA</name>
    <name evidence="9" type="ORF">ACFSO8_07960</name>
</gene>
<comment type="similarity">
    <text evidence="7">Belongs to the RnpA family.</text>
</comment>
<comment type="subunit">
    <text evidence="7">Consists of a catalytic RNA component (M1 or rnpB) and a protein subunit.</text>
</comment>
<evidence type="ECO:0000256" key="7">
    <source>
        <dbReference type="HAMAP-Rule" id="MF_00227"/>
    </source>
</evidence>
<comment type="function">
    <text evidence="1 7">RNaseP catalyzes the removal of the 5'-leader sequence from pre-tRNA to produce the mature 5'-terminus. It can also cleave other RNA substrates such as 4.5S RNA. The protein component plays an auxiliary but essential role in vivo by binding to the 5'-leader sequence and broadening the substrate specificity of the ribozyme.</text>
</comment>
<keyword evidence="4 7" id="KW-0255">Endonuclease</keyword>
<dbReference type="EMBL" id="JBHULG010000002">
    <property type="protein sequence ID" value="MFD2545393.1"/>
    <property type="molecule type" value="Genomic_DNA"/>
</dbReference>
<evidence type="ECO:0000256" key="2">
    <source>
        <dbReference type="ARBA" id="ARBA00022694"/>
    </source>
</evidence>
<keyword evidence="3 7" id="KW-0540">Nuclease</keyword>
<dbReference type="PANTHER" id="PTHR33992">
    <property type="entry name" value="RIBONUCLEASE P PROTEIN COMPONENT"/>
    <property type="match status" value="1"/>
</dbReference>
<evidence type="ECO:0000313" key="9">
    <source>
        <dbReference type="EMBL" id="MFD2545393.1"/>
    </source>
</evidence>
<evidence type="ECO:0000256" key="4">
    <source>
        <dbReference type="ARBA" id="ARBA00022759"/>
    </source>
</evidence>
<accession>A0ABW5K9Q6</accession>
<keyword evidence="2 7" id="KW-0819">tRNA processing</keyword>
<keyword evidence="6 7" id="KW-0694">RNA-binding</keyword>
<keyword evidence="10" id="KW-1185">Reference proteome</keyword>
<evidence type="ECO:0000256" key="1">
    <source>
        <dbReference type="ARBA" id="ARBA00002663"/>
    </source>
</evidence>
<dbReference type="InterPro" id="IPR014721">
    <property type="entry name" value="Ribsml_uS5_D2-typ_fold_subgr"/>
</dbReference>